<dbReference type="OrthoDB" id="185689at2157"/>
<dbReference type="Proteomes" id="UP000011602">
    <property type="component" value="Unassembled WGS sequence"/>
</dbReference>
<protein>
    <submittedName>
        <fullName evidence="2">TraB family protein</fullName>
    </submittedName>
</protein>
<evidence type="ECO:0000313" key="3">
    <source>
        <dbReference type="Proteomes" id="UP000011602"/>
    </source>
</evidence>
<feature type="region of interest" description="Disordered" evidence="1">
    <location>
        <begin position="219"/>
        <end position="263"/>
    </location>
</feature>
<dbReference type="Pfam" id="PF01963">
    <property type="entry name" value="TraB_PrgY_gumN"/>
    <property type="match status" value="1"/>
</dbReference>
<dbReference type="RefSeq" id="WP_007260568.1">
    <property type="nucleotide sequence ID" value="NZ_AOHZ01000079.1"/>
</dbReference>
<dbReference type="InterPro" id="IPR002816">
    <property type="entry name" value="TraB/PrgY/GumN_fam"/>
</dbReference>
<proteinExistence type="predicted"/>
<dbReference type="STRING" id="1227499.C493_16529"/>
<evidence type="ECO:0000313" key="2">
    <source>
        <dbReference type="EMBL" id="ELY52101.1"/>
    </source>
</evidence>
<dbReference type="CDD" id="cd14726">
    <property type="entry name" value="TraB_PrgY-like"/>
    <property type="match status" value="1"/>
</dbReference>
<dbReference type="AlphaFoldDB" id="L9WSC7"/>
<gene>
    <name evidence="2" type="ORF">C493_16529</name>
</gene>
<feature type="compositionally biased region" description="Basic and acidic residues" evidence="1">
    <location>
        <begin position="253"/>
        <end position="263"/>
    </location>
</feature>
<dbReference type="EMBL" id="AOHZ01000079">
    <property type="protein sequence ID" value="ELY52101.1"/>
    <property type="molecule type" value="Genomic_DNA"/>
</dbReference>
<dbReference type="eggNOG" id="arCOG02142">
    <property type="taxonomic scope" value="Archaea"/>
</dbReference>
<dbReference type="PANTHER" id="PTHR21530">
    <property type="entry name" value="PHEROMONE SHUTDOWN PROTEIN"/>
    <property type="match status" value="1"/>
</dbReference>
<feature type="compositionally biased region" description="Acidic residues" evidence="1">
    <location>
        <begin position="222"/>
        <end position="243"/>
    </location>
</feature>
<dbReference type="PATRIC" id="fig|1227499.3.peg.3386"/>
<keyword evidence="3" id="KW-1185">Reference proteome</keyword>
<accession>L9WSC7</accession>
<comment type="caution">
    <text evidence="2">The sequence shown here is derived from an EMBL/GenBank/DDBJ whole genome shotgun (WGS) entry which is preliminary data.</text>
</comment>
<sequence length="263" mass="29167">MASPGSITLVPSVHFSPTHRRRVRQTIRDQEPDVVAVELDERRYERLEGDRRSDPDLPPVIAVACGVLRTIQRSIVRLYGLDPSQTDMETAVETAGERGIDVALIDDPIAETLEALGSRVGPELLPKLVSRAQRLDPDQQARQLEQLSRSVEEITSGEDVQPAIEQLRLLVPELTEVMIDRRDRSMAARLHALRREGYDVVAVVGAGHHLGIEDRLAQLESATDEESLESETGESEGEPEPESESVTVPIRSPSRDVTRIPIE</sequence>
<name>L9WSC7_9EURY</name>
<organism evidence="2 3">
    <name type="scientific">Natronolimnohabitans innermongolicus JCM 12255</name>
    <dbReference type="NCBI Taxonomy" id="1227499"/>
    <lineage>
        <taxon>Archaea</taxon>
        <taxon>Methanobacteriati</taxon>
        <taxon>Methanobacteriota</taxon>
        <taxon>Stenosarchaea group</taxon>
        <taxon>Halobacteria</taxon>
        <taxon>Halobacteriales</taxon>
        <taxon>Natrialbaceae</taxon>
        <taxon>Natronolimnohabitans</taxon>
    </lineage>
</organism>
<evidence type="ECO:0000256" key="1">
    <source>
        <dbReference type="SAM" id="MobiDB-lite"/>
    </source>
</evidence>
<dbReference type="PANTHER" id="PTHR21530:SF7">
    <property type="entry name" value="TRAB DOMAIN-CONTAINING PROTEIN"/>
    <property type="match status" value="1"/>
</dbReference>
<reference evidence="2 3" key="1">
    <citation type="journal article" date="2014" name="PLoS Genet.">
        <title>Phylogenetically driven sequencing of extremely halophilic archaea reveals strategies for static and dynamic osmo-response.</title>
        <authorList>
            <person name="Becker E.A."/>
            <person name="Seitzer P.M."/>
            <person name="Tritt A."/>
            <person name="Larsen D."/>
            <person name="Krusor M."/>
            <person name="Yao A.I."/>
            <person name="Wu D."/>
            <person name="Madern D."/>
            <person name="Eisen J.A."/>
            <person name="Darling A.E."/>
            <person name="Facciotti M.T."/>
        </authorList>
    </citation>
    <scope>NUCLEOTIDE SEQUENCE [LARGE SCALE GENOMIC DNA]</scope>
    <source>
        <strain evidence="2 3">JCM 12255</strain>
    </source>
</reference>
<dbReference type="InterPro" id="IPR046345">
    <property type="entry name" value="TraB_PrgY-like"/>
</dbReference>